<reference evidence="1 2" key="1">
    <citation type="submission" date="2016-11" db="EMBL/GenBank/DDBJ databases">
        <authorList>
            <person name="Jaros S."/>
            <person name="Januszkiewicz K."/>
            <person name="Wedrychowicz H."/>
        </authorList>
    </citation>
    <scope>NUCLEOTIDE SEQUENCE [LARGE SCALE GENOMIC DNA]</scope>
    <source>
        <strain evidence="1">NCIMB 2154T</strain>
    </source>
</reference>
<accession>A0A2H1E7D0</accession>
<dbReference type="Proteomes" id="UP000231564">
    <property type="component" value="Chromosome MARIT"/>
</dbReference>
<keyword evidence="2" id="KW-1185">Reference proteome</keyword>
<evidence type="ECO:0000313" key="2">
    <source>
        <dbReference type="Proteomes" id="UP000231564"/>
    </source>
</evidence>
<name>A0A2H1E7D0_9FLAO</name>
<dbReference type="KEGG" id="tmar:MARIT_0803"/>
<dbReference type="GeneID" id="47722378"/>
<dbReference type="EMBL" id="LT634361">
    <property type="protein sequence ID" value="SFZ80806.1"/>
    <property type="molecule type" value="Genomic_DNA"/>
</dbReference>
<proteinExistence type="predicted"/>
<dbReference type="AlphaFoldDB" id="A0A2H1E7D0"/>
<sequence length="309" mass="35912">MLEDEFEIDKLKRSEATNFIAEVFYGELAFILGRELDDMLMVRKHGMNSRAMSKDVLDITTKYVAIEDRYKEFLVLHLGQNSIYHQLPEILFHPLVISAPSMSNQEVVEAIRENRKREERNINFFLPFDTELFKEKVKIVNRHLNFLTDKASKENLFRIAQKILDVDLDIPKQGIYKLFLNLCRAEFFKENFPEIEDLIEVVLGLKIELKYVPNYFEMVPFLGIGTAKLGIDSGLVGKTKSEIDDVHAIIILSEPTDDYDGLLKNMASLKTILEFFIMANRKITIAYKIERDKTFALGERYLGYDTYVV</sequence>
<dbReference type="OrthoDB" id="1411058at2"/>
<organism evidence="1 2">
    <name type="scientific">Tenacibaculum maritimum NCIMB 2154</name>
    <dbReference type="NCBI Taxonomy" id="1349785"/>
    <lineage>
        <taxon>Bacteria</taxon>
        <taxon>Pseudomonadati</taxon>
        <taxon>Bacteroidota</taxon>
        <taxon>Flavobacteriia</taxon>
        <taxon>Flavobacteriales</taxon>
        <taxon>Flavobacteriaceae</taxon>
        <taxon>Tenacibaculum</taxon>
    </lineage>
</organism>
<dbReference type="RefSeq" id="WP_038025857.1">
    <property type="nucleotide sequence ID" value="NZ_BAUG01000037.1"/>
</dbReference>
<gene>
    <name evidence="1" type="ORF">MARIT_0803</name>
</gene>
<dbReference type="STRING" id="1349785.GCA_000509405_00827"/>
<protein>
    <submittedName>
        <fullName evidence="1">Uncharacterized protein</fullName>
    </submittedName>
</protein>
<evidence type="ECO:0000313" key="1">
    <source>
        <dbReference type="EMBL" id="SFZ80806.1"/>
    </source>
</evidence>